<proteinExistence type="predicted"/>
<dbReference type="EMBL" id="JAGIOA010000001">
    <property type="protein sequence ID" value="MBP2376870.1"/>
    <property type="molecule type" value="Genomic_DNA"/>
</dbReference>
<name>A0ABS4WKZ4_9MICO</name>
<dbReference type="RefSeq" id="WP_210096288.1">
    <property type="nucleotide sequence ID" value="NZ_BAAAIO010000001.1"/>
</dbReference>
<sequence length="112" mass="12075">MKIIPSVTIPELSSGDIGVKAFSTPASPLMMNRKNANDTRTFVRSVLWRRVTTTVMSESARVIQVSMVLFSFSGDALYPAATVTRGRSSFVVRRSLAPSGGAQDVAYAMMVA</sequence>
<protein>
    <submittedName>
        <fullName evidence="1">Uncharacterized protein</fullName>
    </submittedName>
</protein>
<accession>A0ABS4WKZ4</accession>
<comment type="caution">
    <text evidence="1">The sequence shown here is derived from an EMBL/GenBank/DDBJ whole genome shotgun (WGS) entry which is preliminary data.</text>
</comment>
<reference evidence="1 2" key="1">
    <citation type="submission" date="2021-03" db="EMBL/GenBank/DDBJ databases">
        <title>Sequencing the genomes of 1000 actinobacteria strains.</title>
        <authorList>
            <person name="Klenk H.-P."/>
        </authorList>
    </citation>
    <scope>NUCLEOTIDE SEQUENCE [LARGE SCALE GENOMIC DNA]</scope>
    <source>
        <strain evidence="1 2">DSM 13468</strain>
    </source>
</reference>
<evidence type="ECO:0000313" key="2">
    <source>
        <dbReference type="Proteomes" id="UP000703720"/>
    </source>
</evidence>
<organism evidence="1 2">
    <name type="scientific">Microbacterium phyllosphaerae</name>
    <dbReference type="NCBI Taxonomy" id="124798"/>
    <lineage>
        <taxon>Bacteria</taxon>
        <taxon>Bacillati</taxon>
        <taxon>Actinomycetota</taxon>
        <taxon>Actinomycetes</taxon>
        <taxon>Micrococcales</taxon>
        <taxon>Microbacteriaceae</taxon>
        <taxon>Microbacterium</taxon>
    </lineage>
</organism>
<evidence type="ECO:0000313" key="1">
    <source>
        <dbReference type="EMBL" id="MBP2376870.1"/>
    </source>
</evidence>
<dbReference type="Proteomes" id="UP000703720">
    <property type="component" value="Unassembled WGS sequence"/>
</dbReference>
<keyword evidence="2" id="KW-1185">Reference proteome</keyword>
<gene>
    <name evidence="1" type="ORF">JOF42_000365</name>
</gene>